<reference evidence="3 4" key="1">
    <citation type="journal article" date="2010" name="Cell">
        <title>The genome of Naegleria gruberi illuminates early eukaryotic versatility.</title>
        <authorList>
            <person name="Fritz-Laylin L.K."/>
            <person name="Prochnik S.E."/>
            <person name="Ginger M.L."/>
            <person name="Dacks J.B."/>
            <person name="Carpenter M.L."/>
            <person name="Field M.C."/>
            <person name="Kuo A."/>
            <person name="Paredez A."/>
            <person name="Chapman J."/>
            <person name="Pham J."/>
            <person name="Shu S."/>
            <person name="Neupane R."/>
            <person name="Cipriano M."/>
            <person name="Mancuso J."/>
            <person name="Tu H."/>
            <person name="Salamov A."/>
            <person name="Lindquist E."/>
            <person name="Shapiro H."/>
            <person name="Lucas S."/>
            <person name="Grigoriev I.V."/>
            <person name="Cande W.Z."/>
            <person name="Fulton C."/>
            <person name="Rokhsar D.S."/>
            <person name="Dawson S.C."/>
        </authorList>
    </citation>
    <scope>NUCLEOTIDE SEQUENCE [LARGE SCALE GENOMIC DNA]</scope>
    <source>
        <strain evidence="3 4">NEG-M</strain>
    </source>
</reference>
<feature type="coiled-coil region" evidence="1">
    <location>
        <begin position="250"/>
        <end position="313"/>
    </location>
</feature>
<dbReference type="AlphaFoldDB" id="D2V7R1"/>
<dbReference type="EMBL" id="GG738856">
    <property type="protein sequence ID" value="EFC46916.1"/>
    <property type="molecule type" value="Genomic_DNA"/>
</dbReference>
<dbReference type="KEGG" id="ngr:NAEGRDRAFT_64895"/>
<name>D2V7R1_NAEGR</name>
<feature type="compositionally biased region" description="Basic and acidic residues" evidence="2">
    <location>
        <begin position="78"/>
        <end position="89"/>
    </location>
</feature>
<dbReference type="OrthoDB" id="10454724at2759"/>
<keyword evidence="4" id="KW-1185">Reference proteome</keyword>
<evidence type="ECO:0000256" key="2">
    <source>
        <dbReference type="SAM" id="MobiDB-lite"/>
    </source>
</evidence>
<dbReference type="InParanoid" id="D2V7R1"/>
<keyword evidence="1" id="KW-0175">Coiled coil</keyword>
<feature type="compositionally biased region" description="Polar residues" evidence="2">
    <location>
        <begin position="56"/>
        <end position="77"/>
    </location>
</feature>
<dbReference type="OMA" id="TMANTHN"/>
<dbReference type="VEuPathDB" id="AmoebaDB:NAEGRDRAFT_64895"/>
<accession>D2V7R1</accession>
<evidence type="ECO:0000313" key="4">
    <source>
        <dbReference type="Proteomes" id="UP000006671"/>
    </source>
</evidence>
<sequence length="369" mass="42122">MSKRKLVCDDDEDEEIEEFKASVVNQIIEVSDEDSLDSPLKTITTPINPPKKPKIQSTLVENKSTPTSKNHQATTTTPKKDLKLSKKGESSNSKTASTPKTPTTLNVNTNKSSLGSTSNNSSSKKQTLSPEESKSNKATTLGDILGPETKKEKKNAKSRFWNIANCQPVNYKDIEDWEDFVDTAEEKYLGPNRNNINVYIREEEVNVIYRWIESFKSAKSTLAARVARNVKERNDNSFDERVEEENWKKLNTLTARLKNLLMNHENLTTEDLGKMKECSQVRKKRIEEEKRENEQSEREHQALKNQSDIAQIKYFVFRDGPVRGQKEYFEWKSLINMKNLFSGAAAAAQNNQQPSFEDSDDELLNGDIF</sequence>
<organism evidence="4">
    <name type="scientific">Naegleria gruberi</name>
    <name type="common">Amoeba</name>
    <dbReference type="NCBI Taxonomy" id="5762"/>
    <lineage>
        <taxon>Eukaryota</taxon>
        <taxon>Discoba</taxon>
        <taxon>Heterolobosea</taxon>
        <taxon>Tetramitia</taxon>
        <taxon>Eutetramitia</taxon>
        <taxon>Vahlkampfiidae</taxon>
        <taxon>Naegleria</taxon>
    </lineage>
</organism>
<proteinExistence type="predicted"/>
<protein>
    <submittedName>
        <fullName evidence="3">Predicted protein</fullName>
    </submittedName>
</protein>
<feature type="region of interest" description="Disordered" evidence="2">
    <location>
        <begin position="31"/>
        <end position="156"/>
    </location>
</feature>
<evidence type="ECO:0000256" key="1">
    <source>
        <dbReference type="SAM" id="Coils"/>
    </source>
</evidence>
<evidence type="ECO:0000313" key="3">
    <source>
        <dbReference type="EMBL" id="EFC46916.1"/>
    </source>
</evidence>
<dbReference type="GeneID" id="8861222"/>
<feature type="compositionally biased region" description="Low complexity" evidence="2">
    <location>
        <begin position="90"/>
        <end position="129"/>
    </location>
</feature>
<dbReference type="RefSeq" id="XP_002679660.1">
    <property type="nucleotide sequence ID" value="XM_002679614.1"/>
</dbReference>
<gene>
    <name evidence="3" type="ORF">NAEGRDRAFT_64895</name>
</gene>
<dbReference type="Proteomes" id="UP000006671">
    <property type="component" value="Unassembled WGS sequence"/>
</dbReference>